<dbReference type="AlphaFoldDB" id="A0A319E281"/>
<dbReference type="InterPro" id="IPR056119">
    <property type="entry name" value="DUF7702"/>
</dbReference>
<name>A0A319E281_ASPSB</name>
<proteinExistence type="predicted"/>
<feature type="transmembrane region" description="Helical" evidence="1">
    <location>
        <begin position="41"/>
        <end position="61"/>
    </location>
</feature>
<sequence>MALTYRDDIAILQIIIYFPALISGYFLIWRHGIRQSLGFCYLVIFATLRIIGACCTLAAMHHASTSLYVTIGICSAIGLSPLISLCNSFLSRANKVIQINGGKSLPRACFHALHILTIVGFTSHMSLSIFEHPSSKIKIGAILFVVAWFILFTLFCILYCKRSAIEKGERRTLLAVGLSLPFLAVRLLYSVLMWFLSTSTFNFMDGNPTVELVMSVIEEFAVVIICTGVGLALGVRRYCLYSPLQPAGGGQGCFKP</sequence>
<feature type="domain" description="DUF7702" evidence="2">
    <location>
        <begin position="3"/>
        <end position="234"/>
    </location>
</feature>
<dbReference type="Pfam" id="PF24800">
    <property type="entry name" value="DUF7702"/>
    <property type="match status" value="1"/>
</dbReference>
<feature type="transmembrane region" description="Helical" evidence="1">
    <location>
        <begin position="216"/>
        <end position="235"/>
    </location>
</feature>
<organism evidence="3 4">
    <name type="scientific">Aspergillus sclerotiicarbonarius (strain CBS 121057 / IBT 28362)</name>
    <dbReference type="NCBI Taxonomy" id="1448318"/>
    <lineage>
        <taxon>Eukaryota</taxon>
        <taxon>Fungi</taxon>
        <taxon>Dikarya</taxon>
        <taxon>Ascomycota</taxon>
        <taxon>Pezizomycotina</taxon>
        <taxon>Eurotiomycetes</taxon>
        <taxon>Eurotiomycetidae</taxon>
        <taxon>Eurotiales</taxon>
        <taxon>Aspergillaceae</taxon>
        <taxon>Aspergillus</taxon>
        <taxon>Aspergillus subgen. Circumdati</taxon>
    </lineage>
</organism>
<feature type="transmembrane region" description="Helical" evidence="1">
    <location>
        <begin position="172"/>
        <end position="196"/>
    </location>
</feature>
<evidence type="ECO:0000256" key="1">
    <source>
        <dbReference type="SAM" id="Phobius"/>
    </source>
</evidence>
<feature type="transmembrane region" description="Helical" evidence="1">
    <location>
        <begin position="108"/>
        <end position="127"/>
    </location>
</feature>
<keyword evidence="1" id="KW-0812">Transmembrane</keyword>
<evidence type="ECO:0000313" key="3">
    <source>
        <dbReference type="EMBL" id="PYI03560.1"/>
    </source>
</evidence>
<dbReference type="PANTHER" id="PTHR42109:SF2">
    <property type="entry name" value="INTEGRAL MEMBRANE PROTEIN"/>
    <property type="match status" value="1"/>
</dbReference>
<feature type="transmembrane region" description="Helical" evidence="1">
    <location>
        <begin position="12"/>
        <end position="29"/>
    </location>
</feature>
<gene>
    <name evidence="3" type="ORF">BO78DRAFT_409757</name>
</gene>
<keyword evidence="4" id="KW-1185">Reference proteome</keyword>
<evidence type="ECO:0000313" key="4">
    <source>
        <dbReference type="Proteomes" id="UP000248423"/>
    </source>
</evidence>
<accession>A0A319E281</accession>
<dbReference type="VEuPathDB" id="FungiDB:BO78DRAFT_409757"/>
<dbReference type="PANTHER" id="PTHR42109">
    <property type="entry name" value="UNPLACED GENOMIC SCAFFOLD UM_SCAF_CONTIG_1.265, WHOLE GENOME SHOTGUN SEQUENCE"/>
    <property type="match status" value="1"/>
</dbReference>
<dbReference type="Proteomes" id="UP000248423">
    <property type="component" value="Unassembled WGS sequence"/>
</dbReference>
<evidence type="ECO:0000259" key="2">
    <source>
        <dbReference type="Pfam" id="PF24800"/>
    </source>
</evidence>
<dbReference type="EMBL" id="KZ826379">
    <property type="protein sequence ID" value="PYI03560.1"/>
    <property type="molecule type" value="Genomic_DNA"/>
</dbReference>
<reference evidence="3 4" key="1">
    <citation type="submission" date="2018-02" db="EMBL/GenBank/DDBJ databases">
        <title>The genomes of Aspergillus section Nigri reveals drivers in fungal speciation.</title>
        <authorList>
            <consortium name="DOE Joint Genome Institute"/>
            <person name="Vesth T.C."/>
            <person name="Nybo J."/>
            <person name="Theobald S."/>
            <person name="Brandl J."/>
            <person name="Frisvad J.C."/>
            <person name="Nielsen K.F."/>
            <person name="Lyhne E.K."/>
            <person name="Kogle M.E."/>
            <person name="Kuo A."/>
            <person name="Riley R."/>
            <person name="Clum A."/>
            <person name="Nolan M."/>
            <person name="Lipzen A."/>
            <person name="Salamov A."/>
            <person name="Henrissat B."/>
            <person name="Wiebenga A."/>
            <person name="De vries R.P."/>
            <person name="Grigoriev I.V."/>
            <person name="Mortensen U.H."/>
            <person name="Andersen M.R."/>
            <person name="Baker S.E."/>
        </authorList>
    </citation>
    <scope>NUCLEOTIDE SEQUENCE [LARGE SCALE GENOMIC DNA]</scope>
    <source>
        <strain evidence="3 4">CBS 121057</strain>
    </source>
</reference>
<feature type="transmembrane region" description="Helical" evidence="1">
    <location>
        <begin position="139"/>
        <end position="160"/>
    </location>
</feature>
<dbReference type="OrthoDB" id="2560628at2759"/>
<feature type="transmembrane region" description="Helical" evidence="1">
    <location>
        <begin position="67"/>
        <end position="87"/>
    </location>
</feature>
<keyword evidence="1" id="KW-0472">Membrane</keyword>
<protein>
    <recommendedName>
        <fullName evidence="2">DUF7702 domain-containing protein</fullName>
    </recommendedName>
</protein>
<keyword evidence="1" id="KW-1133">Transmembrane helix</keyword>